<evidence type="ECO:0000256" key="1">
    <source>
        <dbReference type="SAM" id="MobiDB-lite"/>
    </source>
</evidence>
<feature type="compositionally biased region" description="Basic and acidic residues" evidence="1">
    <location>
        <begin position="330"/>
        <end position="356"/>
    </location>
</feature>
<feature type="compositionally biased region" description="Polar residues" evidence="1">
    <location>
        <begin position="493"/>
        <end position="504"/>
    </location>
</feature>
<feature type="compositionally biased region" description="Pro residues" evidence="1">
    <location>
        <begin position="511"/>
        <end position="526"/>
    </location>
</feature>
<dbReference type="AlphaFoldDB" id="A0A8S8ZS47"/>
<feature type="region of interest" description="Disordered" evidence="1">
    <location>
        <begin position="883"/>
        <end position="902"/>
    </location>
</feature>
<feature type="compositionally biased region" description="Polar residues" evidence="1">
    <location>
        <begin position="294"/>
        <end position="313"/>
    </location>
</feature>
<feature type="compositionally biased region" description="Basic and acidic residues" evidence="1">
    <location>
        <begin position="88"/>
        <end position="97"/>
    </location>
</feature>
<sequence length="1111" mass="121462">MPRQNTFTVVPNPLGMQGLISRDDAPASKPQAMTSKQAKKRYKEATKGPKLSKAEQRRIELEEQERIRKELDKQKSANKARIARDKKKAKELADIQARKKKGLPLVDVHPSQDTISRFIRKGDGNTAPKRDSSGNVKGKSSEEPIRTVYPERDSSNKNIPGERDEVVGSPRKRPRLDEDSPPKRQDAVTIPDKGNTELVEDKSKKQRPRNTPEHASDNGQPRPGDENNMAATSHNTPQGEDKRGEVPPNKANSQSKSQERTTTITDKENMPRVEGKTESTSQRSSQLRRAGKEGSQSNGRTSSRAISSMNRIQTPEEVVMVPLPKPTRLQPDRHLEDMGLSRSRANKEILRPKEQEVPPPKPAPARKVIKPLPTGMRPRSHLGETDGNRSTPPKPTKETVSAQGYQEPELANKEKQPQVPKENSQLKPRESTPKPSVVHSAVGPCKPIPSPQPHPSPMPPPRPPVSARQPSHVSRPNPPVPQQPAGAPANTPKMPSTSNNSNKFAPQYRPIGPPAFVPQHPSPGPPRFKKPLARPSSGAIQKPKFLQRNNLQTAASRASLSSNIGKPAVTSSDTPPSSTQLFVMSHLDDLLPSPSQELRELEGGAQPTPISRPPVFKTFSNKQPQIPATFSKSPVASGPRRFVRQTSHVQIAPPRPRMQEVKPVEDDFFSFLSTQDLLFSSQDIRELESDTPCKVNNRTERFEPPSKQPPKKASSSPSLITNKGHRLSGTASATPAPNAVSGPASGKLAERVPTPSKQSSMDLVASNHQATSTASKARPASIPSSTTRGPKTISDSTSENQAERISNASIPSPRLRASATSTPKLSPVIGGQEQAKISNPSLPTASGATPPAPKPAPPARSPSPQRFFGSSGVGIQILLAMAESEKTFKEDEERRQEKARRERLIKERCKRVAEQRAKKAAEEKRKKADEERAKVMERLRRQGEEIAQLKIPSARRADSPAAGAVPAQRPLTQAKQMPGQSIKHLIPSISKVKRPPGEWMPAQRRSIAKPVVQANHPQQLPPPNSNVQDRAQHPPQQAPQVTKTSTAPKPKSSIAGQNQIQQTMEVVPTSSQETDYEDGDLDGLGELGMGLTQFLGPDKDLSWLDDDDDDF</sequence>
<feature type="compositionally biased region" description="Basic and acidic residues" evidence="1">
    <location>
        <begin position="175"/>
        <end position="186"/>
    </location>
</feature>
<dbReference type="Proteomes" id="UP000433876">
    <property type="component" value="Unassembled WGS sequence"/>
</dbReference>
<feature type="compositionally biased region" description="Basic and acidic residues" evidence="1">
    <location>
        <begin position="43"/>
        <end position="75"/>
    </location>
</feature>
<feature type="compositionally biased region" description="Polar residues" evidence="1">
    <location>
        <begin position="229"/>
        <end position="238"/>
    </location>
</feature>
<protein>
    <submittedName>
        <fullName evidence="2">Uncharacterized protein</fullName>
    </submittedName>
</protein>
<proteinExistence type="predicted"/>
<feature type="compositionally biased region" description="Low complexity" evidence="1">
    <location>
        <begin position="840"/>
        <end position="849"/>
    </location>
</feature>
<name>A0A8S8ZS47_SORMA</name>
<evidence type="ECO:0000313" key="2">
    <source>
        <dbReference type="EMBL" id="KAA8631082.1"/>
    </source>
</evidence>
<feature type="compositionally biased region" description="Basic and acidic residues" evidence="1">
    <location>
        <begin position="910"/>
        <end position="944"/>
    </location>
</feature>
<feature type="compositionally biased region" description="Pro residues" evidence="1">
    <location>
        <begin position="850"/>
        <end position="861"/>
    </location>
</feature>
<feature type="compositionally biased region" description="Polar residues" evidence="1">
    <location>
        <begin position="250"/>
        <end position="264"/>
    </location>
</feature>
<feature type="compositionally biased region" description="Polar residues" evidence="1">
    <location>
        <begin position="1025"/>
        <end position="1047"/>
    </location>
</feature>
<feature type="compositionally biased region" description="Polar residues" evidence="1">
    <location>
        <begin position="278"/>
        <end position="287"/>
    </location>
</feature>
<dbReference type="VEuPathDB" id="FungiDB:SMAC_09557"/>
<feature type="compositionally biased region" description="Acidic residues" evidence="1">
    <location>
        <begin position="1074"/>
        <end position="1083"/>
    </location>
</feature>
<feature type="compositionally biased region" description="Basic and acidic residues" evidence="1">
    <location>
        <begin position="139"/>
        <end position="166"/>
    </location>
</feature>
<feature type="compositionally biased region" description="Polar residues" evidence="1">
    <location>
        <begin position="547"/>
        <end position="580"/>
    </location>
</feature>
<accession>A0A8S8ZS47</accession>
<feature type="compositionally biased region" description="Polar residues" evidence="1">
    <location>
        <begin position="1054"/>
        <end position="1073"/>
    </location>
</feature>
<feature type="compositionally biased region" description="Polar residues" evidence="1">
    <location>
        <begin position="970"/>
        <end position="979"/>
    </location>
</feature>
<reference evidence="2 3" key="1">
    <citation type="submission" date="2017-07" db="EMBL/GenBank/DDBJ databases">
        <title>Genome sequence of the Sordaria macrospora wild type strain R19027.</title>
        <authorList>
            <person name="Nowrousian M."/>
            <person name="Teichert I."/>
            <person name="Kueck U."/>
        </authorList>
    </citation>
    <scope>NUCLEOTIDE SEQUENCE [LARGE SCALE GENOMIC DNA]</scope>
    <source>
        <strain evidence="2 3">R19027</strain>
        <tissue evidence="2">Mycelium</tissue>
    </source>
</reference>
<feature type="region of interest" description="Disordered" evidence="1">
    <location>
        <begin position="910"/>
        <end position="1111"/>
    </location>
</feature>
<evidence type="ECO:0000313" key="3">
    <source>
        <dbReference type="Proteomes" id="UP000433876"/>
    </source>
</evidence>
<gene>
    <name evidence="2" type="ORF">SMACR_09557</name>
</gene>
<feature type="compositionally biased region" description="Pro residues" evidence="1">
    <location>
        <begin position="446"/>
        <end position="464"/>
    </location>
</feature>
<feature type="compositionally biased region" description="Polar residues" evidence="1">
    <location>
        <begin position="755"/>
        <end position="775"/>
    </location>
</feature>
<feature type="compositionally biased region" description="Basic and acidic residues" evidence="1">
    <location>
        <begin position="120"/>
        <end position="132"/>
    </location>
</feature>
<feature type="compositionally biased region" description="Polar residues" evidence="1">
    <location>
        <begin position="782"/>
        <end position="810"/>
    </location>
</feature>
<feature type="region of interest" description="Disordered" evidence="1">
    <location>
        <begin position="684"/>
        <end position="872"/>
    </location>
</feature>
<feature type="compositionally biased region" description="Basic and acidic residues" evidence="1">
    <location>
        <begin position="265"/>
        <end position="277"/>
    </location>
</feature>
<dbReference type="EMBL" id="NMPR01000086">
    <property type="protein sequence ID" value="KAA8631082.1"/>
    <property type="molecule type" value="Genomic_DNA"/>
</dbReference>
<comment type="caution">
    <text evidence="2">The sequence shown here is derived from an EMBL/GenBank/DDBJ whole genome shotgun (WGS) entry which is preliminary data.</text>
</comment>
<organism evidence="2 3">
    <name type="scientific">Sordaria macrospora</name>
    <dbReference type="NCBI Taxonomy" id="5147"/>
    <lineage>
        <taxon>Eukaryota</taxon>
        <taxon>Fungi</taxon>
        <taxon>Dikarya</taxon>
        <taxon>Ascomycota</taxon>
        <taxon>Pezizomycotina</taxon>
        <taxon>Sordariomycetes</taxon>
        <taxon>Sordariomycetidae</taxon>
        <taxon>Sordariales</taxon>
        <taxon>Sordariaceae</taxon>
        <taxon>Sordaria</taxon>
    </lineage>
</organism>
<feature type="region of interest" description="Disordered" evidence="1">
    <location>
        <begin position="1"/>
        <end position="580"/>
    </location>
</feature>